<comment type="function">
    <text evidence="13">Involved in the recovery of exogenous heme iron. Extracts iron from heme while preserving the protoporphyrin ring intact.</text>
</comment>
<dbReference type="InterPro" id="IPR048328">
    <property type="entry name" value="Dyp_perox_C"/>
</dbReference>
<evidence type="ECO:0000256" key="2">
    <source>
        <dbReference type="ARBA" id="ARBA00022559"/>
    </source>
</evidence>
<gene>
    <name evidence="16" type="ORF">PS9374_02379</name>
</gene>
<sequence length="400" mass="42945">MTDLSRRRLLTGTGLAMGAGAAAGAGLVQLGKPESASAAASGGSIPFHGLHQAGIATPVQERLHFASFDLGTRSPAEAAGLMKAWTAAAVRMTAAEEIGRGATGRALAPPDDTGETLEMHASRLTLTVGFGPSFFTRLNLPAPDRLRELPPFRGDRLDPARSGGDVCVQACADDPQVAVHAVRNLARIAAGKASLRWSQIGFGRTASTTPEEKTPRNLMGFKDGTNNIAMDDRSKLNRHVWVGEEGPGWMEGGSYLVTRRIRMHLDIWDRTPLKQQEDVIGRYKRTGAPYGGTREFDPVRIHALPPASHVRLAHPDSNGGSRILRRGYSYTDGTDGQGRLDAGLFFIAYQRDPEEGFVKLQRSLSARDSLNAFIQHVGSGIWACPGGVRPGSFWGEALFS</sequence>
<dbReference type="PANTHER" id="PTHR30521">
    <property type="entry name" value="DEFERROCHELATASE/PEROXIDASE"/>
    <property type="match status" value="1"/>
</dbReference>
<organism evidence="16 17">
    <name type="scientific">Planomonospora sphaerica</name>
    <dbReference type="NCBI Taxonomy" id="161355"/>
    <lineage>
        <taxon>Bacteria</taxon>
        <taxon>Bacillati</taxon>
        <taxon>Actinomycetota</taxon>
        <taxon>Actinomycetes</taxon>
        <taxon>Streptosporangiales</taxon>
        <taxon>Streptosporangiaceae</taxon>
        <taxon>Planomonospora</taxon>
    </lineage>
</organism>
<evidence type="ECO:0000259" key="14">
    <source>
        <dbReference type="Pfam" id="PF04261"/>
    </source>
</evidence>
<comment type="caution">
    <text evidence="16">The sequence shown here is derived from an EMBL/GenBank/DDBJ whole genome shotgun (WGS) entry which is preliminary data.</text>
</comment>
<dbReference type="InterPro" id="IPR006313">
    <property type="entry name" value="EfeB/EfeN"/>
</dbReference>
<dbReference type="InterPro" id="IPR006314">
    <property type="entry name" value="Dyp_peroxidase"/>
</dbReference>
<keyword evidence="4 13" id="KW-0479">Metal-binding</keyword>
<protein>
    <recommendedName>
        <fullName evidence="10 13">Deferrochelatase</fullName>
        <ecNumber evidence="13">1.11.1.-</ecNumber>
    </recommendedName>
    <alternativeName>
        <fullName evidence="11 13">Peroxidase EfeB</fullName>
    </alternativeName>
</protein>
<dbReference type="GO" id="GO:0004601">
    <property type="term" value="F:peroxidase activity"/>
    <property type="evidence" value="ECO:0007669"/>
    <property type="project" value="UniProtKB-KW"/>
</dbReference>
<reference evidence="16 17" key="1">
    <citation type="journal article" date="2016" name="Genome Announc.">
        <title>Draft Genome Sequence of Planomonospora sphaerica JCM9374, a Rare Actinomycete.</title>
        <authorList>
            <person name="Dohra H."/>
            <person name="Suzuki T."/>
            <person name="Inoue Y."/>
            <person name="Kodani S."/>
        </authorList>
    </citation>
    <scope>NUCLEOTIDE SEQUENCE [LARGE SCALE GENOMIC DNA]</scope>
    <source>
        <strain evidence="16 17">JCM 9374</strain>
    </source>
</reference>
<dbReference type="RefSeq" id="WP_068896844.1">
    <property type="nucleotide sequence ID" value="NZ_BDCX01000005.1"/>
</dbReference>
<evidence type="ECO:0000256" key="7">
    <source>
        <dbReference type="ARBA" id="ARBA00023004"/>
    </source>
</evidence>
<dbReference type="GO" id="GO:0046872">
    <property type="term" value="F:metal ion binding"/>
    <property type="evidence" value="ECO:0007669"/>
    <property type="project" value="UniProtKB-KW"/>
</dbReference>
<evidence type="ECO:0000256" key="9">
    <source>
        <dbReference type="ARBA" id="ARBA00025737"/>
    </source>
</evidence>
<comment type="similarity">
    <text evidence="9 13">Belongs to the DyP-type peroxidase family.</text>
</comment>
<evidence type="ECO:0000256" key="6">
    <source>
        <dbReference type="ARBA" id="ARBA00023002"/>
    </source>
</evidence>
<keyword evidence="17" id="KW-1185">Reference proteome</keyword>
<dbReference type="GO" id="GO:0033212">
    <property type="term" value="P:iron import into cell"/>
    <property type="evidence" value="ECO:0007669"/>
    <property type="project" value="InterPro"/>
</dbReference>
<accession>A0A171CHX9</accession>
<evidence type="ECO:0000256" key="10">
    <source>
        <dbReference type="ARBA" id="ARBA00033771"/>
    </source>
</evidence>
<keyword evidence="5" id="KW-0732">Signal</keyword>
<evidence type="ECO:0000313" key="17">
    <source>
        <dbReference type="Proteomes" id="UP000077701"/>
    </source>
</evidence>
<dbReference type="InterPro" id="IPR006311">
    <property type="entry name" value="TAT_signal"/>
</dbReference>
<evidence type="ECO:0000256" key="13">
    <source>
        <dbReference type="RuleBase" id="RU365017"/>
    </source>
</evidence>
<dbReference type="STRING" id="161355.PS9374_02379"/>
<dbReference type="EMBL" id="BDCX01000005">
    <property type="protein sequence ID" value="GAT66727.1"/>
    <property type="molecule type" value="Genomic_DNA"/>
</dbReference>
<dbReference type="NCBIfam" id="TIGR01413">
    <property type="entry name" value="Dyp_perox_fam"/>
    <property type="match status" value="1"/>
</dbReference>
<proteinExistence type="inferred from homology"/>
<dbReference type="Pfam" id="PF20628">
    <property type="entry name" value="Dyp_perox_C"/>
    <property type="match status" value="1"/>
</dbReference>
<feature type="domain" description="Dyp-type peroxidase N-terminal" evidence="14">
    <location>
        <begin position="52"/>
        <end position="202"/>
    </location>
</feature>
<dbReference type="NCBIfam" id="TIGR01412">
    <property type="entry name" value="tat_substr_1"/>
    <property type="match status" value="1"/>
</dbReference>
<evidence type="ECO:0000256" key="3">
    <source>
        <dbReference type="ARBA" id="ARBA00022617"/>
    </source>
</evidence>
<evidence type="ECO:0000256" key="11">
    <source>
        <dbReference type="ARBA" id="ARBA00033775"/>
    </source>
</evidence>
<comment type="catalytic activity">
    <reaction evidence="12">
        <text>heme b + 2 H(+) = protoporphyrin IX + Fe(2+)</text>
        <dbReference type="Rhea" id="RHEA:22584"/>
        <dbReference type="ChEBI" id="CHEBI:15378"/>
        <dbReference type="ChEBI" id="CHEBI:29033"/>
        <dbReference type="ChEBI" id="CHEBI:57306"/>
        <dbReference type="ChEBI" id="CHEBI:60344"/>
        <dbReference type="EC" id="4.98.1.1"/>
    </reaction>
    <physiologicalReaction direction="left-to-right" evidence="12">
        <dbReference type="Rhea" id="RHEA:22585"/>
    </physiologicalReaction>
</comment>
<feature type="domain" description="Dyp-type peroxidase C-terminal" evidence="15">
    <location>
        <begin position="214"/>
        <end position="388"/>
    </location>
</feature>
<dbReference type="PROSITE" id="PS51404">
    <property type="entry name" value="DYP_PEROXIDASE"/>
    <property type="match status" value="1"/>
</dbReference>
<dbReference type="PROSITE" id="PS51318">
    <property type="entry name" value="TAT"/>
    <property type="match status" value="1"/>
</dbReference>
<dbReference type="GO" id="GO:0020037">
    <property type="term" value="F:heme binding"/>
    <property type="evidence" value="ECO:0007669"/>
    <property type="project" value="InterPro"/>
</dbReference>
<evidence type="ECO:0000256" key="12">
    <source>
        <dbReference type="ARBA" id="ARBA00048856"/>
    </source>
</evidence>
<dbReference type="PANTHER" id="PTHR30521:SF4">
    <property type="entry name" value="DEFERROCHELATASE"/>
    <property type="match status" value="1"/>
</dbReference>
<keyword evidence="2 13" id="KW-0575">Peroxidase</keyword>
<dbReference type="EC" id="1.11.1.-" evidence="13"/>
<evidence type="ECO:0000256" key="8">
    <source>
        <dbReference type="ARBA" id="ARBA00023239"/>
    </source>
</evidence>
<dbReference type="AlphaFoldDB" id="A0A171CHX9"/>
<dbReference type="GO" id="GO:0004325">
    <property type="term" value="F:ferrochelatase activity"/>
    <property type="evidence" value="ECO:0007669"/>
    <property type="project" value="UniProtKB-EC"/>
</dbReference>
<evidence type="ECO:0000313" key="16">
    <source>
        <dbReference type="EMBL" id="GAT66727.1"/>
    </source>
</evidence>
<dbReference type="InterPro" id="IPR048327">
    <property type="entry name" value="Dyp_perox_N"/>
</dbReference>
<evidence type="ECO:0000256" key="4">
    <source>
        <dbReference type="ARBA" id="ARBA00022723"/>
    </source>
</evidence>
<keyword evidence="3 13" id="KW-0349">Heme</keyword>
<dbReference type="OrthoDB" id="9781066at2"/>
<evidence type="ECO:0000256" key="5">
    <source>
        <dbReference type="ARBA" id="ARBA00022729"/>
    </source>
</evidence>
<reference evidence="17" key="2">
    <citation type="submission" date="2016-04" db="EMBL/GenBank/DDBJ databases">
        <title>Planomonospora sphaerica JCM9374 whole genome shotgun sequence.</title>
        <authorList>
            <person name="Suzuki T."/>
            <person name="Dohra H."/>
            <person name="Kodani S."/>
        </authorList>
    </citation>
    <scope>NUCLEOTIDE SEQUENCE [LARGE SCALE GENOMIC DNA]</scope>
    <source>
        <strain evidence="17">JCM 9374</strain>
    </source>
</reference>
<evidence type="ECO:0000256" key="1">
    <source>
        <dbReference type="ARBA" id="ARBA00004196"/>
    </source>
</evidence>
<comment type="subcellular location">
    <subcellularLocation>
        <location evidence="1">Cell envelope</location>
    </subcellularLocation>
</comment>
<dbReference type="GO" id="GO:0030313">
    <property type="term" value="C:cell envelope"/>
    <property type="evidence" value="ECO:0007669"/>
    <property type="project" value="UniProtKB-SubCell"/>
</dbReference>
<name>A0A171CHX9_9ACTN</name>
<keyword evidence="6 13" id="KW-0560">Oxidoreductase</keyword>
<dbReference type="InterPro" id="IPR011008">
    <property type="entry name" value="Dimeric_a/b-barrel"/>
</dbReference>
<keyword evidence="8" id="KW-0456">Lyase</keyword>
<comment type="cofactor">
    <cofactor evidence="13">
        <name>heme b</name>
        <dbReference type="ChEBI" id="CHEBI:60344"/>
    </cofactor>
    <text evidence="13">Binds 1 heme b (iron(II)-protoporphyrin IX) group non-covalently per subunit.</text>
</comment>
<dbReference type="SUPFAM" id="SSF54909">
    <property type="entry name" value="Dimeric alpha+beta barrel"/>
    <property type="match status" value="1"/>
</dbReference>
<dbReference type="Pfam" id="PF04261">
    <property type="entry name" value="Dyp_perox_N"/>
    <property type="match status" value="1"/>
</dbReference>
<keyword evidence="7 13" id="KW-0408">Iron</keyword>
<dbReference type="Proteomes" id="UP000077701">
    <property type="component" value="Unassembled WGS sequence"/>
</dbReference>
<evidence type="ECO:0000259" key="15">
    <source>
        <dbReference type="Pfam" id="PF20628"/>
    </source>
</evidence>
<dbReference type="GO" id="GO:0005829">
    <property type="term" value="C:cytosol"/>
    <property type="evidence" value="ECO:0007669"/>
    <property type="project" value="TreeGrafter"/>
</dbReference>